<evidence type="ECO:0000259" key="6">
    <source>
        <dbReference type="PROSITE" id="PS51764"/>
    </source>
</evidence>
<keyword evidence="8" id="KW-1185">Reference proteome</keyword>
<name>A0ABP4LPJ2_9ACTN</name>
<keyword evidence="3 4" id="KW-0326">Glycosidase</keyword>
<evidence type="ECO:0000256" key="3">
    <source>
        <dbReference type="ARBA" id="ARBA00023295"/>
    </source>
</evidence>
<feature type="domain" description="GH26" evidence="6">
    <location>
        <begin position="37"/>
        <end position="333"/>
    </location>
</feature>
<dbReference type="InterPro" id="IPR022790">
    <property type="entry name" value="GH26_dom"/>
</dbReference>
<keyword evidence="5" id="KW-0732">Signal</keyword>
<evidence type="ECO:0000313" key="8">
    <source>
        <dbReference type="Proteomes" id="UP001501470"/>
    </source>
</evidence>
<dbReference type="EMBL" id="BAAAQD010000010">
    <property type="protein sequence ID" value="GAA1527537.1"/>
    <property type="molecule type" value="Genomic_DNA"/>
</dbReference>
<dbReference type="CDD" id="cd23451">
    <property type="entry name" value="beta-trefoil_Ricin_laminarinase"/>
    <property type="match status" value="1"/>
</dbReference>
<keyword evidence="2 4" id="KW-0378">Hydrolase</keyword>
<sequence>MRRAWIVVATALATAVTAVVAVVAQPRPQSAEAFPASSRSALIGYLSGISGQYTVTGQHNREPNTDPTKWTRVAQQLTGQTPGLWGGDFLFQSADVSSRQTMVSEAIRQWQGGSLVALTWHMCPPTMGSTCGWDSAGVLSHLSDTQWSQLVTDGTSLNTAFKNRLNEAVPYLRQLQNAGVPVLFRPVHEMNEGWSWWGGRPGANGSRKLFQIVHDFYAAQSLTNLVWVWNVKDVNMGSIADYWPGPSYVDLATLDMWVKYAPSTSDYQAMLNIAGGKPIALAEVGQVPSVALLQAQPRWTYFMVWAEYLTDPAYNNNAAVQNTYFNSRVLVRGEFTVPGSGGGGGSGTGQITGLAGKCLDVAAAGTANGTKVQLYTCNGTGAQQWTVGTDGTIRALGKCLDVAGGTNADGTKVQLWDCVGNDHQRWSRVGQTLVNPATGRCLDATGQSSADGTQIQIWTCNGQTNQRWTLPA</sequence>
<comment type="similarity">
    <text evidence="1 4">Belongs to the glycosyl hydrolase 26 family.</text>
</comment>
<dbReference type="SUPFAM" id="SSF51445">
    <property type="entry name" value="(Trans)glycosidases"/>
    <property type="match status" value="1"/>
</dbReference>
<feature type="active site" description="Proton donor" evidence="4">
    <location>
        <position position="189"/>
    </location>
</feature>
<dbReference type="Proteomes" id="UP001501470">
    <property type="component" value="Unassembled WGS sequence"/>
</dbReference>
<accession>A0ABP4LPJ2</accession>
<dbReference type="PRINTS" id="PR00739">
    <property type="entry name" value="GLHYDRLASE26"/>
</dbReference>
<dbReference type="PANTHER" id="PTHR40079">
    <property type="entry name" value="MANNAN ENDO-1,4-BETA-MANNOSIDASE E-RELATED"/>
    <property type="match status" value="1"/>
</dbReference>
<dbReference type="Gene3D" id="2.80.10.50">
    <property type="match status" value="2"/>
</dbReference>
<protein>
    <recommendedName>
        <fullName evidence="6">GH26 domain-containing protein</fullName>
    </recommendedName>
</protein>
<comment type="caution">
    <text evidence="7">The sequence shown here is derived from an EMBL/GenBank/DDBJ whole genome shotgun (WGS) entry which is preliminary data.</text>
</comment>
<dbReference type="PANTHER" id="PTHR40079:SF4">
    <property type="entry name" value="GH26 DOMAIN-CONTAINING PROTEIN-RELATED"/>
    <property type="match status" value="1"/>
</dbReference>
<dbReference type="PROSITE" id="PS50231">
    <property type="entry name" value="RICIN_B_LECTIN"/>
    <property type="match status" value="1"/>
</dbReference>
<dbReference type="SUPFAM" id="SSF50370">
    <property type="entry name" value="Ricin B-like lectins"/>
    <property type="match status" value="1"/>
</dbReference>
<dbReference type="PROSITE" id="PS51764">
    <property type="entry name" value="GH26"/>
    <property type="match status" value="1"/>
</dbReference>
<evidence type="ECO:0000256" key="5">
    <source>
        <dbReference type="SAM" id="SignalP"/>
    </source>
</evidence>
<evidence type="ECO:0000256" key="1">
    <source>
        <dbReference type="ARBA" id="ARBA00007754"/>
    </source>
</evidence>
<dbReference type="SMART" id="SM00458">
    <property type="entry name" value="RICIN"/>
    <property type="match status" value="1"/>
</dbReference>
<dbReference type="InterPro" id="IPR017853">
    <property type="entry name" value="GH"/>
</dbReference>
<dbReference type="NCBIfam" id="NF035930">
    <property type="entry name" value="lectin_2"/>
    <property type="match status" value="1"/>
</dbReference>
<evidence type="ECO:0000313" key="7">
    <source>
        <dbReference type="EMBL" id="GAA1527537.1"/>
    </source>
</evidence>
<organism evidence="7 8">
    <name type="scientific">Dactylosporangium maewongense</name>
    <dbReference type="NCBI Taxonomy" id="634393"/>
    <lineage>
        <taxon>Bacteria</taxon>
        <taxon>Bacillati</taxon>
        <taxon>Actinomycetota</taxon>
        <taxon>Actinomycetes</taxon>
        <taxon>Micromonosporales</taxon>
        <taxon>Micromonosporaceae</taxon>
        <taxon>Dactylosporangium</taxon>
    </lineage>
</organism>
<proteinExistence type="inferred from homology"/>
<dbReference type="InterPro" id="IPR000805">
    <property type="entry name" value="Glyco_hydro_26"/>
</dbReference>
<evidence type="ECO:0000256" key="4">
    <source>
        <dbReference type="PROSITE-ProRule" id="PRU01100"/>
    </source>
</evidence>
<dbReference type="InterPro" id="IPR000772">
    <property type="entry name" value="Ricin_B_lectin"/>
</dbReference>
<feature type="signal peptide" evidence="5">
    <location>
        <begin position="1"/>
        <end position="20"/>
    </location>
</feature>
<dbReference type="Pfam" id="PF02156">
    <property type="entry name" value="Glyco_hydro_26"/>
    <property type="match status" value="1"/>
</dbReference>
<gene>
    <name evidence="7" type="ORF">GCM10009827_050720</name>
</gene>
<dbReference type="InterPro" id="IPR035992">
    <property type="entry name" value="Ricin_B-like_lectins"/>
</dbReference>
<feature type="active site" description="Nucleophile" evidence="4">
    <location>
        <position position="283"/>
    </location>
</feature>
<dbReference type="Gene3D" id="3.20.20.80">
    <property type="entry name" value="Glycosidases"/>
    <property type="match status" value="1"/>
</dbReference>
<feature type="chain" id="PRO_5045791083" description="GH26 domain-containing protein" evidence="5">
    <location>
        <begin position="21"/>
        <end position="472"/>
    </location>
</feature>
<reference evidence="8" key="1">
    <citation type="journal article" date="2019" name="Int. J. Syst. Evol. Microbiol.">
        <title>The Global Catalogue of Microorganisms (GCM) 10K type strain sequencing project: providing services to taxonomists for standard genome sequencing and annotation.</title>
        <authorList>
            <consortium name="The Broad Institute Genomics Platform"/>
            <consortium name="The Broad Institute Genome Sequencing Center for Infectious Disease"/>
            <person name="Wu L."/>
            <person name="Ma J."/>
        </authorList>
    </citation>
    <scope>NUCLEOTIDE SEQUENCE [LARGE SCALE GENOMIC DNA]</scope>
    <source>
        <strain evidence="8">JCM 15933</strain>
    </source>
</reference>
<dbReference type="RefSeq" id="WP_344504573.1">
    <property type="nucleotide sequence ID" value="NZ_BAAAQD010000010.1"/>
</dbReference>
<dbReference type="Pfam" id="PF00652">
    <property type="entry name" value="Ricin_B_lectin"/>
    <property type="match status" value="1"/>
</dbReference>
<evidence type="ECO:0000256" key="2">
    <source>
        <dbReference type="ARBA" id="ARBA00022801"/>
    </source>
</evidence>